<name>A0A9Q0GUG4_9MAGN</name>
<evidence type="ECO:0000313" key="2">
    <source>
        <dbReference type="Proteomes" id="UP001141806"/>
    </source>
</evidence>
<dbReference type="AlphaFoldDB" id="A0A9Q0GUG4"/>
<accession>A0A9Q0GUG4</accession>
<protein>
    <submittedName>
        <fullName evidence="1">Uncharacterized protein</fullName>
    </submittedName>
</protein>
<dbReference type="EMBL" id="JAMYWD010000012">
    <property type="protein sequence ID" value="KAJ4953998.1"/>
    <property type="molecule type" value="Genomic_DNA"/>
</dbReference>
<gene>
    <name evidence="1" type="ORF">NE237_030830</name>
</gene>
<evidence type="ECO:0000313" key="1">
    <source>
        <dbReference type="EMBL" id="KAJ4953998.1"/>
    </source>
</evidence>
<reference evidence="1" key="1">
    <citation type="journal article" date="2023" name="Plant J.">
        <title>The genome of the king protea, Protea cynaroides.</title>
        <authorList>
            <person name="Chang J."/>
            <person name="Duong T.A."/>
            <person name="Schoeman C."/>
            <person name="Ma X."/>
            <person name="Roodt D."/>
            <person name="Barker N."/>
            <person name="Li Z."/>
            <person name="Van de Peer Y."/>
            <person name="Mizrachi E."/>
        </authorList>
    </citation>
    <scope>NUCLEOTIDE SEQUENCE</scope>
    <source>
        <tissue evidence="1">Young leaves</tissue>
    </source>
</reference>
<dbReference type="Proteomes" id="UP001141806">
    <property type="component" value="Unassembled WGS sequence"/>
</dbReference>
<sequence>MVRYFWKLERRHLVETMLLQQNGGPAPALAECLPASDGDVGIPSYLVVSGKPAPIQSGGSVHSCTNLPIPSPASVSAIDPHGRASPKTIPTPPVPLINSFAALMIY</sequence>
<proteinExistence type="predicted"/>
<organism evidence="1 2">
    <name type="scientific">Protea cynaroides</name>
    <dbReference type="NCBI Taxonomy" id="273540"/>
    <lineage>
        <taxon>Eukaryota</taxon>
        <taxon>Viridiplantae</taxon>
        <taxon>Streptophyta</taxon>
        <taxon>Embryophyta</taxon>
        <taxon>Tracheophyta</taxon>
        <taxon>Spermatophyta</taxon>
        <taxon>Magnoliopsida</taxon>
        <taxon>Proteales</taxon>
        <taxon>Proteaceae</taxon>
        <taxon>Protea</taxon>
    </lineage>
</organism>
<comment type="caution">
    <text evidence="1">The sequence shown here is derived from an EMBL/GenBank/DDBJ whole genome shotgun (WGS) entry which is preliminary data.</text>
</comment>
<keyword evidence="2" id="KW-1185">Reference proteome</keyword>